<evidence type="ECO:0000256" key="1">
    <source>
        <dbReference type="ARBA" id="ARBA00005567"/>
    </source>
</evidence>
<keyword evidence="2" id="KW-0446">Lipid-binding</keyword>
<gene>
    <name evidence="5" type="ORF">GPM918_LOCUS897</name>
    <name evidence="4" type="ORF">OVA965_LOCUS197</name>
    <name evidence="7" type="ORF">SRO942_LOCUS897</name>
    <name evidence="6" type="ORF">TMI583_LOCUS197</name>
</gene>
<dbReference type="PRINTS" id="PR00689">
    <property type="entry name" value="ACOABINDINGP"/>
</dbReference>
<dbReference type="Proteomes" id="UP000663829">
    <property type="component" value="Unassembled WGS sequence"/>
</dbReference>
<keyword evidence="8" id="KW-1185">Reference proteome</keyword>
<sequence>MIKIIHPKITSPNQYKKIKRNNSGRPLLGSGRTIRVDSSIKANKNVDKPQISATHPIDYFELLDAENIQSKAQSHLHEEKMWPIAPDGFIPNSVTRSIFKTKQIEPIERKVFKLKWLDIPENNRRENLDDGEEFVDFDDPEASFISASADKQSNNRKKIRGLTYGIEPTLVNQVLSILLTNLDSSENDGLHPNLILCTIRTIEQFVIERKSIILSLLELAGNSEKDDIVTEAINAVKYITDVNDSNLIVLVLKNMDSVRYADDENFSLKSIVATLRSADEQLIEDMMDGVEQDTTESTKLHPLLKKISQEKWYPKDLLPTIENVVEAILEKILTANKTQLKTFTKYLIELQRNIGFSNELYDRCVEGLVPLLLHNEPDHRSIIANTLGELKIETKTADIALLNAYVNDKRVLVRTECCEALKKLSGIQSDTVLKDIADDIDHLETLPSAGFSLQNYFNQKRMPVEAEGDQQEQQQNETKEYAIIDENEQKIDEEQATEFQQEQFSTEVEQKQHPTEVVHMTETRAEREVEIPVTIQRYEKVVEPFSEPIRDIVKAEERHMEKETIIDHLVQNVDVASSTLISTTSSSFKSVKPTIRIEINDKTKKTDDKVIPEERKSRENQTKEEEIVVSSMESIFESNTIVIKEKTKNLDPTVVKHREKLLPNNSETWSYYRKRDQLEFATNETSTIIPEIKQNENRLVIESVDNLSIDEENTNDQQRIKRIMMPKRKVYLERLPQKYHQQRPRQFIQDISNNDHHLPDEHDIVQDLIDQHTKQFGFYRLPKRPLLLPKKISLHSLLGEESHVLANNLQNFPNSRMHLTDLNRNKHLQDIEFVQLLSCLVIRGIQIHKQHERIRPAALSSLWGNDLTQSLSLFTDTLNISRIPLHSTNMHNNLVASKLPPIINMQPSPREMYKYPSEHIIENARSKATKAGININKVLTMQDALASALKSDREPSKGSDLLIHGPNASPIITSLMDVPDPHLTPSDITHAVLCDKLLQSHGAPQSSQYIQKIYRSYPKFLPLLHSRIPHRIIPLIWNDPIIQQLASIMGNKGDDSPIEQTERKKLRLPRHILKFGFRELNDNSNEAVHFLREDQTPRTRRRRIHVHLMIERHEYVKFQWRQMLKTKVVTNADYRTSKINNMSAEFNKAAEDVKKLSKAPSNEEKLQLYGWFKQVNVGDVNTSKPGAFDFEGKAKWDAWNKNKGMSKQEAEQNYIELVKKLQAK</sequence>
<comment type="caution">
    <text evidence="5">The sequence shown here is derived from an EMBL/GenBank/DDBJ whole genome shotgun (WGS) entry which is preliminary data.</text>
</comment>
<evidence type="ECO:0000313" key="8">
    <source>
        <dbReference type="Proteomes" id="UP000663829"/>
    </source>
</evidence>
<dbReference type="InterPro" id="IPR000582">
    <property type="entry name" value="Acyl-CoA-binding_protein"/>
</dbReference>
<dbReference type="PANTHER" id="PTHR23310">
    <property type="entry name" value="ACYL-COA-BINDING PROTEIN, ACBP"/>
    <property type="match status" value="1"/>
</dbReference>
<dbReference type="PROSITE" id="PS51228">
    <property type="entry name" value="ACB_2"/>
    <property type="match status" value="1"/>
</dbReference>
<evidence type="ECO:0000313" key="5">
    <source>
        <dbReference type="EMBL" id="CAF0752142.1"/>
    </source>
</evidence>
<dbReference type="InterPro" id="IPR011989">
    <property type="entry name" value="ARM-like"/>
</dbReference>
<name>A0A813PCC4_9BILA</name>
<dbReference type="Pfam" id="PF00887">
    <property type="entry name" value="ACBP"/>
    <property type="match status" value="1"/>
</dbReference>
<evidence type="ECO:0000313" key="7">
    <source>
        <dbReference type="EMBL" id="CAF3531912.1"/>
    </source>
</evidence>
<dbReference type="OrthoDB" id="346910at2759"/>
<dbReference type="Gene3D" id="1.20.80.10">
    <property type="match status" value="1"/>
</dbReference>
<dbReference type="Proteomes" id="UP000681722">
    <property type="component" value="Unassembled WGS sequence"/>
</dbReference>
<dbReference type="SUPFAM" id="SSF47027">
    <property type="entry name" value="Acyl-CoA binding protein"/>
    <property type="match status" value="1"/>
</dbReference>
<evidence type="ECO:0000313" key="6">
    <source>
        <dbReference type="EMBL" id="CAF3495169.1"/>
    </source>
</evidence>
<dbReference type="EMBL" id="CAJOBC010000076">
    <property type="protein sequence ID" value="CAF3531912.1"/>
    <property type="molecule type" value="Genomic_DNA"/>
</dbReference>
<protein>
    <recommendedName>
        <fullName evidence="3">ACB domain-containing protein</fullName>
    </recommendedName>
</protein>
<dbReference type="EMBL" id="CAJNOQ010000076">
    <property type="protein sequence ID" value="CAF0752142.1"/>
    <property type="molecule type" value="Genomic_DNA"/>
</dbReference>
<dbReference type="InterPro" id="IPR014352">
    <property type="entry name" value="FERM/acyl-CoA-bd_prot_sf"/>
</dbReference>
<dbReference type="GO" id="GO:0000062">
    <property type="term" value="F:fatty-acyl-CoA binding"/>
    <property type="evidence" value="ECO:0007669"/>
    <property type="project" value="InterPro"/>
</dbReference>
<dbReference type="EMBL" id="CAJNOK010000019">
    <property type="protein sequence ID" value="CAF0723062.1"/>
    <property type="molecule type" value="Genomic_DNA"/>
</dbReference>
<dbReference type="GO" id="GO:0006631">
    <property type="term" value="P:fatty acid metabolic process"/>
    <property type="evidence" value="ECO:0007669"/>
    <property type="project" value="TreeGrafter"/>
</dbReference>
<dbReference type="AlphaFoldDB" id="A0A813PCC4"/>
<dbReference type="PANTHER" id="PTHR23310:SF62">
    <property type="entry name" value="ACYL-COA BINDING PROTEIN 1, ISOFORM A"/>
    <property type="match status" value="1"/>
</dbReference>
<dbReference type="Gene3D" id="1.25.10.10">
    <property type="entry name" value="Leucine-rich Repeat Variant"/>
    <property type="match status" value="1"/>
</dbReference>
<dbReference type="Proteomes" id="UP000682733">
    <property type="component" value="Unassembled WGS sequence"/>
</dbReference>
<dbReference type="InterPro" id="IPR016024">
    <property type="entry name" value="ARM-type_fold"/>
</dbReference>
<dbReference type="InterPro" id="IPR035984">
    <property type="entry name" value="Acyl-CoA-binding_sf"/>
</dbReference>
<dbReference type="EMBL" id="CAJOBA010000019">
    <property type="protein sequence ID" value="CAF3495169.1"/>
    <property type="molecule type" value="Genomic_DNA"/>
</dbReference>
<accession>A0A813PCC4</accession>
<organism evidence="5 8">
    <name type="scientific">Didymodactylos carnosus</name>
    <dbReference type="NCBI Taxonomy" id="1234261"/>
    <lineage>
        <taxon>Eukaryota</taxon>
        <taxon>Metazoa</taxon>
        <taxon>Spiralia</taxon>
        <taxon>Gnathifera</taxon>
        <taxon>Rotifera</taxon>
        <taxon>Eurotatoria</taxon>
        <taxon>Bdelloidea</taxon>
        <taxon>Philodinida</taxon>
        <taxon>Philodinidae</taxon>
        <taxon>Didymodactylos</taxon>
    </lineage>
</organism>
<comment type="similarity">
    <text evidence="1">Belongs to the ACBP family.</text>
</comment>
<evidence type="ECO:0000256" key="2">
    <source>
        <dbReference type="ARBA" id="ARBA00023121"/>
    </source>
</evidence>
<dbReference type="CDD" id="cd00435">
    <property type="entry name" value="ACBP"/>
    <property type="match status" value="1"/>
</dbReference>
<proteinExistence type="inferred from homology"/>
<dbReference type="Proteomes" id="UP000677228">
    <property type="component" value="Unassembled WGS sequence"/>
</dbReference>
<feature type="domain" description="ACB" evidence="3">
    <location>
        <begin position="1142"/>
        <end position="1224"/>
    </location>
</feature>
<dbReference type="SUPFAM" id="SSF48371">
    <property type="entry name" value="ARM repeat"/>
    <property type="match status" value="1"/>
</dbReference>
<reference evidence="5" key="1">
    <citation type="submission" date="2021-02" db="EMBL/GenBank/DDBJ databases">
        <authorList>
            <person name="Nowell W R."/>
        </authorList>
    </citation>
    <scope>NUCLEOTIDE SEQUENCE</scope>
</reference>
<evidence type="ECO:0000259" key="3">
    <source>
        <dbReference type="PROSITE" id="PS51228"/>
    </source>
</evidence>
<evidence type="ECO:0000313" key="4">
    <source>
        <dbReference type="EMBL" id="CAF0723062.1"/>
    </source>
</evidence>